<reference evidence="2 3" key="1">
    <citation type="submission" date="2022-07" db="EMBL/GenBank/DDBJ databases">
        <authorList>
            <person name="Li W.-J."/>
            <person name="Deng Q.-Q."/>
        </authorList>
    </citation>
    <scope>NUCLEOTIDE SEQUENCE [LARGE SCALE GENOMIC DNA]</scope>
    <source>
        <strain evidence="2 3">SYSU M60028</strain>
    </source>
</reference>
<dbReference type="EMBL" id="JANCLU010000005">
    <property type="protein sequence ID" value="MCP8938361.1"/>
    <property type="molecule type" value="Genomic_DNA"/>
</dbReference>
<evidence type="ECO:0000313" key="2">
    <source>
        <dbReference type="EMBL" id="MCP8938361.1"/>
    </source>
</evidence>
<protein>
    <submittedName>
        <fullName evidence="2">DUF6163 family protein</fullName>
    </submittedName>
</protein>
<feature type="transmembrane region" description="Helical" evidence="1">
    <location>
        <begin position="26"/>
        <end position="49"/>
    </location>
</feature>
<dbReference type="Proteomes" id="UP001205890">
    <property type="component" value="Unassembled WGS sequence"/>
</dbReference>
<sequence length="142" mass="15417">MTARDTGRNPALRDDEPRRRVAWKRVLVWFMRTVAAMWMVKALGSWATIMGVDVFGFPQFEELPTGLKGLVIAFAVLDPVAAVGLWLTSTWGGVMWLIAVLSHLAVAGLQPAGASISPVLAGVEAVLVVTYIVLSWLAGREE</sequence>
<gene>
    <name evidence="2" type="ORF">NK718_07525</name>
</gene>
<dbReference type="InterPro" id="IPR046161">
    <property type="entry name" value="DUF6163"/>
</dbReference>
<dbReference type="RefSeq" id="WP_254740193.1">
    <property type="nucleotide sequence ID" value="NZ_JANCLU010000005.1"/>
</dbReference>
<keyword evidence="1" id="KW-0472">Membrane</keyword>
<keyword evidence="1" id="KW-0812">Transmembrane</keyword>
<keyword evidence="1" id="KW-1133">Transmembrane helix</keyword>
<dbReference type="Pfam" id="PF19660">
    <property type="entry name" value="DUF6163"/>
    <property type="match status" value="1"/>
</dbReference>
<evidence type="ECO:0000256" key="1">
    <source>
        <dbReference type="SAM" id="Phobius"/>
    </source>
</evidence>
<feature type="transmembrane region" description="Helical" evidence="1">
    <location>
        <begin position="119"/>
        <end position="139"/>
    </location>
</feature>
<evidence type="ECO:0000313" key="3">
    <source>
        <dbReference type="Proteomes" id="UP001205890"/>
    </source>
</evidence>
<comment type="caution">
    <text evidence="2">The sequence shown here is derived from an EMBL/GenBank/DDBJ whole genome shotgun (WGS) entry which is preliminary data.</text>
</comment>
<keyword evidence="3" id="KW-1185">Reference proteome</keyword>
<organism evidence="2 3">
    <name type="scientific">Alsobacter ponti</name>
    <dbReference type="NCBI Taxonomy" id="2962936"/>
    <lineage>
        <taxon>Bacteria</taxon>
        <taxon>Pseudomonadati</taxon>
        <taxon>Pseudomonadota</taxon>
        <taxon>Alphaproteobacteria</taxon>
        <taxon>Hyphomicrobiales</taxon>
        <taxon>Alsobacteraceae</taxon>
        <taxon>Alsobacter</taxon>
    </lineage>
</organism>
<feature type="transmembrane region" description="Helical" evidence="1">
    <location>
        <begin position="94"/>
        <end position="113"/>
    </location>
</feature>
<accession>A0ABT1LBM1</accession>
<name>A0ABT1LBM1_9HYPH</name>
<proteinExistence type="predicted"/>
<feature type="transmembrane region" description="Helical" evidence="1">
    <location>
        <begin position="69"/>
        <end position="87"/>
    </location>
</feature>